<dbReference type="AlphaFoldDB" id="A0AAW3APY3"/>
<reference evidence="2 3" key="1">
    <citation type="submission" date="2024-02" db="EMBL/GenBank/DDBJ databases">
        <title>FIRST GENOME SEQUENCES OF Leishmania (Viannia) shawi, Leishmania (Viannia) lindenbergi AND Leishmania (Viannia) utingensis.</title>
        <authorList>
            <person name="Resadore F."/>
            <person name="Custodio M.G.F."/>
            <person name="Boite M.C."/>
            <person name="Cupolillo E."/>
            <person name="Ferreira G.E.M."/>
        </authorList>
    </citation>
    <scope>NUCLEOTIDE SEQUENCE [LARGE SCALE GENOMIC DNA]</scope>
    <source>
        <strain evidence="2 3">ITUB/BR/1977/M4964</strain>
    </source>
</reference>
<feature type="region of interest" description="Disordered" evidence="1">
    <location>
        <begin position="275"/>
        <end position="503"/>
    </location>
</feature>
<evidence type="ECO:0000313" key="3">
    <source>
        <dbReference type="Proteomes" id="UP001482455"/>
    </source>
</evidence>
<feature type="compositionally biased region" description="Polar residues" evidence="1">
    <location>
        <begin position="34"/>
        <end position="56"/>
    </location>
</feature>
<evidence type="ECO:0000313" key="2">
    <source>
        <dbReference type="EMBL" id="KAL0510827.1"/>
    </source>
</evidence>
<feature type="compositionally biased region" description="Low complexity" evidence="1">
    <location>
        <begin position="469"/>
        <end position="483"/>
    </location>
</feature>
<name>A0AAW3APY3_9TRYP</name>
<feature type="compositionally biased region" description="Acidic residues" evidence="1">
    <location>
        <begin position="288"/>
        <end position="299"/>
    </location>
</feature>
<evidence type="ECO:0000256" key="1">
    <source>
        <dbReference type="SAM" id="MobiDB-lite"/>
    </source>
</evidence>
<sequence>MQEPLLLSGDPSSTRAAHSTAVAAAGANGHATVQPTPRSTTEGSGTDATSRTSGSSAEVPASSIHMASHNNPNPAPVPHALESRTGSGPPRKNSDSTPREALACRKSAAERMEHLVAVEDRHRFHLECLAEDELEDLCDVMISSEDDLLQYELHRINAEERGFLPSKGENYAVPDPFHEDEEDVEARLQRRTAAAASQTGGGFAVAAEPDEEFESFHDAAPYDAALQIERLVQPGEYSSSCAAWLMTDTLQALDITSVSAAQLKVESASLTYMGAGKDRDDASSAGGNEDDDSDDDDDTPLLAQLGTRTNRYKAGRANRAAEQEAGDAAEGHEDGDSNSEEPLVQNTTHGPKRLVAVGLRPAEDGRPPSAEQTDAEDEQLSPSFEFGPTRAAGRPVAVGLRPAEDGRPPSAEQTDAEDEQLSPSFEFGPTRAAGRPVAVGLRPAEDGRPPSAEQTDAEDEQLSPSFEFGPSRGAGRPCGGCPPETGECAEGHEDVGSSSEEPLVQNATREPKFSAGRARVTHMAEASCADGEDEEAPLTPGATQRSQRIVGPLLSNRGAPAALDEIALMSGEMENGDHDSGTVLYAASHLSSARLYERQMSMRDTVQGGGARMSSLLCSSSYLLTGSRMELEGGAAQEFTGVGAAQTHRARGLGFSKDFTRAQSDYVALRKRHTSSARADLTASVETIRRPSTTPIGDNGDDTTHTGEDAIAAARSARAARVLRLRREKECVERERADYSRIMSAHSPASPLPVRADDEKEETLDIAAIHGPTRAAGRPVAVGLRPAEDGRPPSAEQTDAEDEQLSPSFEFGPTRAAGRPVAVGLRPAEDGRPPSAEQTDAEDEQLSPSFEFGPTRAAGRPVAVGLRPAEDGRPPSAEQTDAEDEQLWAFDLQRTDGHRVLSRRMLRTSNYRRRSSLARRVLLGALSQWAFDLRRTDGHQVLSRRMLRTSSYRRRSSLARHVVLVDLAVAALQRPASALRGTRT</sequence>
<accession>A0AAW3APY3</accession>
<dbReference type="EMBL" id="JBAMZL010000016">
    <property type="protein sequence ID" value="KAL0510827.1"/>
    <property type="molecule type" value="Genomic_DNA"/>
</dbReference>
<feature type="region of interest" description="Disordered" evidence="1">
    <location>
        <begin position="526"/>
        <end position="545"/>
    </location>
</feature>
<gene>
    <name evidence="2" type="ORF">Q4I30_002303</name>
</gene>
<dbReference type="Proteomes" id="UP001482455">
    <property type="component" value="Unassembled WGS sequence"/>
</dbReference>
<feature type="compositionally biased region" description="Low complexity" evidence="1">
    <location>
        <begin position="16"/>
        <end position="33"/>
    </location>
</feature>
<proteinExistence type="predicted"/>
<keyword evidence="3" id="KW-1185">Reference proteome</keyword>
<comment type="caution">
    <text evidence="2">The sequence shown here is derived from an EMBL/GenBank/DDBJ whole genome shotgun (WGS) entry which is preliminary data.</text>
</comment>
<protein>
    <submittedName>
        <fullName evidence="2">Uncharacterized protein</fullName>
    </submittedName>
</protein>
<feature type="region of interest" description="Disordered" evidence="1">
    <location>
        <begin position="1"/>
        <end position="100"/>
    </location>
</feature>
<feature type="region of interest" description="Disordered" evidence="1">
    <location>
        <begin position="770"/>
        <end position="883"/>
    </location>
</feature>
<organism evidence="2 3">
    <name type="scientific">Leishmania utingensis</name>
    <dbReference type="NCBI Taxonomy" id="653362"/>
    <lineage>
        <taxon>Eukaryota</taxon>
        <taxon>Discoba</taxon>
        <taxon>Euglenozoa</taxon>
        <taxon>Kinetoplastea</taxon>
        <taxon>Metakinetoplastina</taxon>
        <taxon>Trypanosomatida</taxon>
        <taxon>Trypanosomatidae</taxon>
        <taxon>Leishmaniinae</taxon>
        <taxon>Leishmania</taxon>
    </lineage>
</organism>